<evidence type="ECO:0000313" key="2">
    <source>
        <dbReference type="Proteomes" id="UP000287651"/>
    </source>
</evidence>
<dbReference type="EMBL" id="AMZH03018548">
    <property type="protein sequence ID" value="RRT41467.1"/>
    <property type="molecule type" value="Genomic_DNA"/>
</dbReference>
<proteinExistence type="predicted"/>
<dbReference type="AlphaFoldDB" id="A0A426XPP2"/>
<dbReference type="Proteomes" id="UP000287651">
    <property type="component" value="Unassembled WGS sequence"/>
</dbReference>
<accession>A0A426XPP2</accession>
<organism evidence="1 2">
    <name type="scientific">Ensete ventricosum</name>
    <name type="common">Abyssinian banana</name>
    <name type="synonym">Musa ensete</name>
    <dbReference type="NCBI Taxonomy" id="4639"/>
    <lineage>
        <taxon>Eukaryota</taxon>
        <taxon>Viridiplantae</taxon>
        <taxon>Streptophyta</taxon>
        <taxon>Embryophyta</taxon>
        <taxon>Tracheophyta</taxon>
        <taxon>Spermatophyta</taxon>
        <taxon>Magnoliopsida</taxon>
        <taxon>Liliopsida</taxon>
        <taxon>Zingiberales</taxon>
        <taxon>Musaceae</taxon>
        <taxon>Ensete</taxon>
    </lineage>
</organism>
<evidence type="ECO:0000313" key="1">
    <source>
        <dbReference type="EMBL" id="RRT41467.1"/>
    </source>
</evidence>
<comment type="caution">
    <text evidence="1">The sequence shown here is derived from an EMBL/GenBank/DDBJ whole genome shotgun (WGS) entry which is preliminary data.</text>
</comment>
<sequence length="180" mass="20317">MLNRSKLLPFVARPDCFLQPHKVKDKRVVQEMIETWIVRPCLFPTTTHPYILFPGDKLLLKCYIPSNSPWLLISGDFHDFPQDRTMMLKDIPNDDLGSTTYDRKKEQEKGIQMTPVAMMPSISMLALSERGNVFVLGADISRVGIGITLMQDGRKRIAAAPFTGLVDQGFPLLRSAIEPT</sequence>
<name>A0A426XPP2_ENSVE</name>
<reference evidence="1 2" key="1">
    <citation type="journal article" date="2014" name="Agronomy (Basel)">
        <title>A Draft Genome Sequence for Ensete ventricosum, the Drought-Tolerant Tree Against Hunger.</title>
        <authorList>
            <person name="Harrison J."/>
            <person name="Moore K.A."/>
            <person name="Paszkiewicz K."/>
            <person name="Jones T."/>
            <person name="Grant M."/>
            <person name="Ambacheew D."/>
            <person name="Muzemil S."/>
            <person name="Studholme D.J."/>
        </authorList>
    </citation>
    <scope>NUCLEOTIDE SEQUENCE [LARGE SCALE GENOMIC DNA]</scope>
</reference>
<protein>
    <submittedName>
        <fullName evidence="1">Uncharacterized protein</fullName>
    </submittedName>
</protein>
<gene>
    <name evidence="1" type="ORF">B296_00000671</name>
</gene>